<dbReference type="RefSeq" id="WP_011960437.1">
    <property type="nucleotide sequence ID" value="NZ_WFKQ01000004.1"/>
</dbReference>
<evidence type="ECO:0000256" key="4">
    <source>
        <dbReference type="ARBA" id="ARBA00023163"/>
    </source>
</evidence>
<keyword evidence="4" id="KW-0804">Transcription</keyword>
<name>A0A844M0Y3_9GAMM</name>
<evidence type="ECO:0000256" key="1">
    <source>
        <dbReference type="ARBA" id="ARBA00009437"/>
    </source>
</evidence>
<gene>
    <name evidence="6" type="ORF">GB996_06500</name>
</gene>
<keyword evidence="3" id="KW-0238">DNA-binding</keyword>
<dbReference type="OrthoDB" id="9786526at2"/>
<dbReference type="PROSITE" id="PS50931">
    <property type="entry name" value="HTH_LYSR"/>
    <property type="match status" value="1"/>
</dbReference>
<organism evidence="6 7">
    <name type="scientific">Psychrobacter sanguinis</name>
    <dbReference type="NCBI Taxonomy" id="861445"/>
    <lineage>
        <taxon>Bacteria</taxon>
        <taxon>Pseudomonadati</taxon>
        <taxon>Pseudomonadota</taxon>
        <taxon>Gammaproteobacteria</taxon>
        <taxon>Moraxellales</taxon>
        <taxon>Moraxellaceae</taxon>
        <taxon>Psychrobacter</taxon>
    </lineage>
</organism>
<dbReference type="GO" id="GO:0006351">
    <property type="term" value="P:DNA-templated transcription"/>
    <property type="evidence" value="ECO:0007669"/>
    <property type="project" value="TreeGrafter"/>
</dbReference>
<dbReference type="SUPFAM" id="SSF53850">
    <property type="entry name" value="Periplasmic binding protein-like II"/>
    <property type="match status" value="1"/>
</dbReference>
<feature type="domain" description="HTH lysR-type" evidence="5">
    <location>
        <begin position="3"/>
        <end position="60"/>
    </location>
</feature>
<comment type="caution">
    <text evidence="6">The sequence shown here is derived from an EMBL/GenBank/DDBJ whole genome shotgun (WGS) entry which is preliminary data.</text>
</comment>
<dbReference type="Gene3D" id="1.10.10.10">
    <property type="entry name" value="Winged helix-like DNA-binding domain superfamily/Winged helix DNA-binding domain"/>
    <property type="match status" value="1"/>
</dbReference>
<protein>
    <submittedName>
        <fullName evidence="6">LysR family transcriptional regulator</fullName>
    </submittedName>
</protein>
<dbReference type="PANTHER" id="PTHR30537:SF20">
    <property type="entry name" value="TRANSCRIPTIONAL REGULATORY PROTEIN"/>
    <property type="match status" value="1"/>
</dbReference>
<dbReference type="InterPro" id="IPR048071">
    <property type="entry name" value="CrgA-like_PBP2"/>
</dbReference>
<proteinExistence type="inferred from homology"/>
<keyword evidence="2" id="KW-0805">Transcription regulation</keyword>
<keyword evidence="7" id="KW-1185">Reference proteome</keyword>
<evidence type="ECO:0000259" key="5">
    <source>
        <dbReference type="PROSITE" id="PS50931"/>
    </source>
</evidence>
<dbReference type="SUPFAM" id="SSF46785">
    <property type="entry name" value="Winged helix' DNA-binding domain"/>
    <property type="match status" value="1"/>
</dbReference>
<dbReference type="Pfam" id="PF03466">
    <property type="entry name" value="LysR_substrate"/>
    <property type="match status" value="1"/>
</dbReference>
<sequence>MKVTLNELDTFISIVDTGSISQAAEYLDVTVSAVSRSLARLEKKLDTALFRRTTRRLALTQEGEMYLARIRGVLNDLEAAEDMLIKNKAVPSGKLRIDAATPFMLHVIAPLMTKYSQAYPQIDIELVSNENLVDLLEERTDVAIRIGELKDSTLNATPLGLSQIRILASPAYLQRQGTPQSVEDLAHHQLLGFNALPKLNDWPIYDAFNNLFHAQTNIKADSGETLRQLALCGTGIVCLSDFMTQQDIKEGRLIELFASSTIKMQQPINLVYYKNRKLSQRVSSFIDFMKKEFGSSKPF</sequence>
<dbReference type="Pfam" id="PF00126">
    <property type="entry name" value="HTH_1"/>
    <property type="match status" value="1"/>
</dbReference>
<reference evidence="6 7" key="1">
    <citation type="journal article" date="2019" name="PLoS ONE">
        <title>Pup mortality in New Zealand sea lions (Phocarctos hookeri) at Enderby Island, Auckland Islands, 2013-18.</title>
        <authorList>
            <person name="Michael S.A."/>
            <person name="Hayman D.T.S."/>
            <person name="Gray R."/>
            <person name="Zhang J."/>
            <person name="Rogers L."/>
            <person name="Roe W.D."/>
        </authorList>
    </citation>
    <scope>NUCLEOTIDE SEQUENCE [LARGE SCALE GENOMIC DNA]</scope>
    <source>
        <strain evidence="6 7">SM868</strain>
    </source>
</reference>
<comment type="similarity">
    <text evidence="1">Belongs to the LysR transcriptional regulatory family.</text>
</comment>
<accession>A0A844M0Y3</accession>
<dbReference type="EMBL" id="WFKQ01000004">
    <property type="protein sequence ID" value="MUG32443.1"/>
    <property type="molecule type" value="Genomic_DNA"/>
</dbReference>
<dbReference type="AlphaFoldDB" id="A0A844M0Y3"/>
<dbReference type="InterPro" id="IPR000847">
    <property type="entry name" value="LysR_HTH_N"/>
</dbReference>
<dbReference type="InterPro" id="IPR036390">
    <property type="entry name" value="WH_DNA-bd_sf"/>
</dbReference>
<dbReference type="InterPro" id="IPR036388">
    <property type="entry name" value="WH-like_DNA-bd_sf"/>
</dbReference>
<dbReference type="CDD" id="cd08478">
    <property type="entry name" value="PBP2_CrgA"/>
    <property type="match status" value="1"/>
</dbReference>
<dbReference type="GO" id="GO:0003700">
    <property type="term" value="F:DNA-binding transcription factor activity"/>
    <property type="evidence" value="ECO:0007669"/>
    <property type="project" value="InterPro"/>
</dbReference>
<dbReference type="GO" id="GO:0043565">
    <property type="term" value="F:sequence-specific DNA binding"/>
    <property type="evidence" value="ECO:0007669"/>
    <property type="project" value="TreeGrafter"/>
</dbReference>
<dbReference type="InterPro" id="IPR058163">
    <property type="entry name" value="LysR-type_TF_proteobact-type"/>
</dbReference>
<evidence type="ECO:0000256" key="2">
    <source>
        <dbReference type="ARBA" id="ARBA00023015"/>
    </source>
</evidence>
<evidence type="ECO:0000313" key="7">
    <source>
        <dbReference type="Proteomes" id="UP000442109"/>
    </source>
</evidence>
<evidence type="ECO:0000256" key="3">
    <source>
        <dbReference type="ARBA" id="ARBA00023125"/>
    </source>
</evidence>
<dbReference type="PANTHER" id="PTHR30537">
    <property type="entry name" value="HTH-TYPE TRANSCRIPTIONAL REGULATOR"/>
    <property type="match status" value="1"/>
</dbReference>
<dbReference type="FunFam" id="1.10.10.10:FF:000001">
    <property type="entry name" value="LysR family transcriptional regulator"/>
    <property type="match status" value="1"/>
</dbReference>
<dbReference type="Proteomes" id="UP000442109">
    <property type="component" value="Unassembled WGS sequence"/>
</dbReference>
<dbReference type="InterPro" id="IPR005119">
    <property type="entry name" value="LysR_subst-bd"/>
</dbReference>
<dbReference type="Gene3D" id="3.40.190.10">
    <property type="entry name" value="Periplasmic binding protein-like II"/>
    <property type="match status" value="2"/>
</dbReference>
<evidence type="ECO:0000313" key="6">
    <source>
        <dbReference type="EMBL" id="MUG32443.1"/>
    </source>
</evidence>